<dbReference type="AlphaFoldDB" id="A0A0A9AZZ6"/>
<reference evidence="1" key="1">
    <citation type="submission" date="2014-09" db="EMBL/GenBank/DDBJ databases">
        <authorList>
            <person name="Magalhaes I.L.F."/>
            <person name="Oliveira U."/>
            <person name="Santos F.R."/>
            <person name="Vidigal T.H.D.A."/>
            <person name="Brescovit A.D."/>
            <person name="Santos A.J."/>
        </authorList>
    </citation>
    <scope>NUCLEOTIDE SEQUENCE</scope>
    <source>
        <tissue evidence="1">Shoot tissue taken approximately 20 cm above the soil surface</tissue>
    </source>
</reference>
<protein>
    <submittedName>
        <fullName evidence="1">Uncharacterized protein</fullName>
    </submittedName>
</protein>
<dbReference type="EMBL" id="GBRH01245278">
    <property type="protein sequence ID" value="JAD52617.1"/>
    <property type="molecule type" value="Transcribed_RNA"/>
</dbReference>
<proteinExistence type="predicted"/>
<sequence length="32" mass="4079">MITIDYRLWRARDKFSFVMPRVQTLEYLKWSK</sequence>
<evidence type="ECO:0000313" key="1">
    <source>
        <dbReference type="EMBL" id="JAD52617.1"/>
    </source>
</evidence>
<accession>A0A0A9AZZ6</accession>
<organism evidence="1">
    <name type="scientific">Arundo donax</name>
    <name type="common">Giant reed</name>
    <name type="synonym">Donax arundinaceus</name>
    <dbReference type="NCBI Taxonomy" id="35708"/>
    <lineage>
        <taxon>Eukaryota</taxon>
        <taxon>Viridiplantae</taxon>
        <taxon>Streptophyta</taxon>
        <taxon>Embryophyta</taxon>
        <taxon>Tracheophyta</taxon>
        <taxon>Spermatophyta</taxon>
        <taxon>Magnoliopsida</taxon>
        <taxon>Liliopsida</taxon>
        <taxon>Poales</taxon>
        <taxon>Poaceae</taxon>
        <taxon>PACMAD clade</taxon>
        <taxon>Arundinoideae</taxon>
        <taxon>Arundineae</taxon>
        <taxon>Arundo</taxon>
    </lineage>
</organism>
<name>A0A0A9AZZ6_ARUDO</name>
<reference evidence="1" key="2">
    <citation type="journal article" date="2015" name="Data Brief">
        <title>Shoot transcriptome of the giant reed, Arundo donax.</title>
        <authorList>
            <person name="Barrero R.A."/>
            <person name="Guerrero F.D."/>
            <person name="Moolhuijzen P."/>
            <person name="Goolsby J.A."/>
            <person name="Tidwell J."/>
            <person name="Bellgard S.E."/>
            <person name="Bellgard M.I."/>
        </authorList>
    </citation>
    <scope>NUCLEOTIDE SEQUENCE</scope>
    <source>
        <tissue evidence="1">Shoot tissue taken approximately 20 cm above the soil surface</tissue>
    </source>
</reference>